<evidence type="ECO:0000259" key="7">
    <source>
        <dbReference type="SMART" id="SM00842"/>
    </source>
</evidence>
<dbReference type="GO" id="GO:0032153">
    <property type="term" value="C:cell division site"/>
    <property type="evidence" value="ECO:0007669"/>
    <property type="project" value="UniProtKB-UniRule"/>
</dbReference>
<dbReference type="Pfam" id="PF02491">
    <property type="entry name" value="SHS2_FTSA"/>
    <property type="match status" value="1"/>
</dbReference>
<comment type="similarity">
    <text evidence="5 6">Belongs to the FtsA/MreB family.</text>
</comment>
<dbReference type="STRING" id="655355.SAMN05216283_102208"/>
<evidence type="ECO:0000256" key="2">
    <source>
        <dbReference type="ARBA" id="ARBA00022618"/>
    </source>
</evidence>
<dbReference type="EMBL" id="FONW01000002">
    <property type="protein sequence ID" value="SFE95828.1"/>
    <property type="molecule type" value="Genomic_DNA"/>
</dbReference>
<organism evidence="8 9">
    <name type="scientific">Sunxiuqinia elliptica</name>
    <dbReference type="NCBI Taxonomy" id="655355"/>
    <lineage>
        <taxon>Bacteria</taxon>
        <taxon>Pseudomonadati</taxon>
        <taxon>Bacteroidota</taxon>
        <taxon>Bacteroidia</taxon>
        <taxon>Marinilabiliales</taxon>
        <taxon>Prolixibacteraceae</taxon>
        <taxon>Sunxiuqinia</taxon>
    </lineage>
</organism>
<name>A0A1I2ETP0_9BACT</name>
<keyword evidence="1 5" id="KW-1003">Cell membrane</keyword>
<dbReference type="NCBIfam" id="TIGR01174">
    <property type="entry name" value="ftsA"/>
    <property type="match status" value="1"/>
</dbReference>
<feature type="domain" description="SHS2" evidence="7">
    <location>
        <begin position="8"/>
        <end position="195"/>
    </location>
</feature>
<evidence type="ECO:0000256" key="1">
    <source>
        <dbReference type="ARBA" id="ARBA00022475"/>
    </source>
</evidence>
<dbReference type="SUPFAM" id="SSF53067">
    <property type="entry name" value="Actin-like ATPase domain"/>
    <property type="match status" value="2"/>
</dbReference>
<dbReference type="RefSeq" id="WP_093918885.1">
    <property type="nucleotide sequence ID" value="NZ_FONW01000002.1"/>
</dbReference>
<dbReference type="GO" id="GO:0009898">
    <property type="term" value="C:cytoplasmic side of plasma membrane"/>
    <property type="evidence" value="ECO:0007669"/>
    <property type="project" value="UniProtKB-UniRule"/>
</dbReference>
<dbReference type="Gene3D" id="3.30.1490.110">
    <property type="match status" value="1"/>
</dbReference>
<comment type="subunit">
    <text evidence="5">Self-interacts. Interacts with FtsZ.</text>
</comment>
<comment type="function">
    <text evidence="5 6">Cell division protein that is involved in the assembly of the Z ring. May serve as a membrane anchor for the Z ring.</text>
</comment>
<keyword evidence="9" id="KW-1185">Reference proteome</keyword>
<keyword evidence="3 5" id="KW-0472">Membrane</keyword>
<dbReference type="AlphaFoldDB" id="A0A1I2ETP0"/>
<dbReference type="CDD" id="cd24048">
    <property type="entry name" value="ASKHA_NBD_FtsA"/>
    <property type="match status" value="1"/>
</dbReference>
<reference evidence="8 9" key="1">
    <citation type="submission" date="2016-10" db="EMBL/GenBank/DDBJ databases">
        <authorList>
            <person name="de Groot N.N."/>
        </authorList>
    </citation>
    <scope>NUCLEOTIDE SEQUENCE [LARGE SCALE GENOMIC DNA]</scope>
    <source>
        <strain evidence="8 9">CGMCC 1.9156</strain>
    </source>
</reference>
<keyword evidence="4 5" id="KW-0131">Cell cycle</keyword>
<evidence type="ECO:0000256" key="5">
    <source>
        <dbReference type="HAMAP-Rule" id="MF_02033"/>
    </source>
</evidence>
<dbReference type="PANTHER" id="PTHR32432:SF4">
    <property type="entry name" value="CELL DIVISION PROTEIN FTSA"/>
    <property type="match status" value="1"/>
</dbReference>
<gene>
    <name evidence="5" type="primary">ftsA</name>
    <name evidence="8" type="ORF">SAMN05216283_102208</name>
</gene>
<evidence type="ECO:0000256" key="4">
    <source>
        <dbReference type="ARBA" id="ARBA00023306"/>
    </source>
</evidence>
<keyword evidence="2 5" id="KW-0132">Cell division</keyword>
<dbReference type="PANTHER" id="PTHR32432">
    <property type="entry name" value="CELL DIVISION PROTEIN FTSA-RELATED"/>
    <property type="match status" value="1"/>
</dbReference>
<dbReference type="Proteomes" id="UP000198964">
    <property type="component" value="Unassembled WGS sequence"/>
</dbReference>
<evidence type="ECO:0000256" key="6">
    <source>
        <dbReference type="PIRNR" id="PIRNR003101"/>
    </source>
</evidence>
<dbReference type="HAMAP" id="MF_02033">
    <property type="entry name" value="FtsA"/>
    <property type="match status" value="1"/>
</dbReference>
<accession>A0A1I2ETP0</accession>
<protein>
    <recommendedName>
        <fullName evidence="5 6">Cell division protein FtsA</fullName>
    </recommendedName>
</protein>
<dbReference type="InterPro" id="IPR043129">
    <property type="entry name" value="ATPase_NBD"/>
</dbReference>
<comment type="subcellular location">
    <subcellularLocation>
        <location evidence="5">Cell membrane</location>
        <topology evidence="5">Peripheral membrane protein</topology>
        <orientation evidence="5">Cytoplasmic side</orientation>
    </subcellularLocation>
    <text evidence="5">Localizes to the Z ring in an FtsZ-dependent manner. Targeted to the membrane through a conserved C-terminal amphipathic helix.</text>
</comment>
<dbReference type="GO" id="GO:0043093">
    <property type="term" value="P:FtsZ-dependent cytokinesis"/>
    <property type="evidence" value="ECO:0007669"/>
    <property type="project" value="UniProtKB-UniRule"/>
</dbReference>
<evidence type="ECO:0000313" key="8">
    <source>
        <dbReference type="EMBL" id="SFE95828.1"/>
    </source>
</evidence>
<dbReference type="InterPro" id="IPR003494">
    <property type="entry name" value="SHS2_FtsA"/>
</dbReference>
<dbReference type="InterPro" id="IPR020823">
    <property type="entry name" value="Cell_div_FtsA"/>
</dbReference>
<dbReference type="SMART" id="SM00842">
    <property type="entry name" value="FtsA"/>
    <property type="match status" value="1"/>
</dbReference>
<dbReference type="Pfam" id="PF14450">
    <property type="entry name" value="FtsA"/>
    <property type="match status" value="1"/>
</dbReference>
<sequence length="432" mass="47906">MGKSEKIIAAVDVGTTKVVVVAGRKNEDGKVEILGYGKARSMGVKRGVVLNIDEAFSAIHEAIRQAEDAFGGDIEEVYVNIVGQQLKTVTRHGERYISESRLVSEEDVEALFKQVKQLDLPDGYKIYHTSPQLFTIDHEVGIPNPVGMTGEKMEADFKLLVAPQQYEDNLKLCFERAGISICKTMIDPIASSEILLSEDEKEAGVVLLDIGGGTSKMAIYHDGVLCYSSLIPFGGNVITHDIKEGCSILVRQAESLKVQFGQAMGDFAPEDKVVTIPGISGWEPKEISFKSLAFIIQARMEEIIEAFFYQLDKSGYMDKVGAGIVLTGGSALMPNLSQLIKYQTGLDVRKGIPRLKLEGQWKELEDPRNATVLGLLRSALNEAEEEQAKEYSLKKKKKKTRSTQPGFFSQMKKEVTRQVTLFFEDEQDTEMY</sequence>
<dbReference type="PIRSF" id="PIRSF003101">
    <property type="entry name" value="FtsA"/>
    <property type="match status" value="1"/>
</dbReference>
<evidence type="ECO:0000313" key="9">
    <source>
        <dbReference type="Proteomes" id="UP000198964"/>
    </source>
</evidence>
<proteinExistence type="inferred from homology"/>
<evidence type="ECO:0000256" key="3">
    <source>
        <dbReference type="ARBA" id="ARBA00023136"/>
    </source>
</evidence>
<dbReference type="Gene3D" id="3.30.420.40">
    <property type="match status" value="2"/>
</dbReference>
<dbReference type="InterPro" id="IPR050696">
    <property type="entry name" value="FtsA/MreB"/>
</dbReference>